<evidence type="ECO:0000313" key="1">
    <source>
        <dbReference type="EMBL" id="MBB6050626.1"/>
    </source>
</evidence>
<keyword evidence="1" id="KW-0804">Transcription</keyword>
<evidence type="ECO:0000313" key="2">
    <source>
        <dbReference type="Proteomes" id="UP000520814"/>
    </source>
</evidence>
<reference evidence="1 2" key="1">
    <citation type="submission" date="2020-08" db="EMBL/GenBank/DDBJ databases">
        <title>Genomic Encyclopedia of Type Strains, Phase IV (KMG-IV): sequencing the most valuable type-strain genomes for metagenomic binning, comparative biology and taxonomic classification.</title>
        <authorList>
            <person name="Goeker M."/>
        </authorList>
    </citation>
    <scope>NUCLEOTIDE SEQUENCE [LARGE SCALE GENOMIC DNA]</scope>
    <source>
        <strain evidence="1 2">DSM 23562</strain>
    </source>
</reference>
<proteinExistence type="predicted"/>
<dbReference type="Proteomes" id="UP000520814">
    <property type="component" value="Unassembled WGS sequence"/>
</dbReference>
<dbReference type="AlphaFoldDB" id="A0A7W9W6X7"/>
<sequence>MTLMINVSPETARRLVGDPQALRRAGELIDAAFAEDDIELTQDDWDKVDEALAQVAAGKVRPHNRAESLAHAEELLKAAGLV</sequence>
<gene>
    <name evidence="1" type="ORF">HNQ39_002417</name>
</gene>
<name>A0A7W9W6X7_ARMRO</name>
<protein>
    <submittedName>
        <fullName evidence="1">DNA-directed RNA polymerase subunit K/omega</fullName>
    </submittedName>
</protein>
<dbReference type="RefSeq" id="WP_184195942.1">
    <property type="nucleotide sequence ID" value="NZ_JACHGW010000002.1"/>
</dbReference>
<dbReference type="GO" id="GO:0000428">
    <property type="term" value="C:DNA-directed RNA polymerase complex"/>
    <property type="evidence" value="ECO:0007669"/>
    <property type="project" value="UniProtKB-KW"/>
</dbReference>
<comment type="caution">
    <text evidence="1">The sequence shown here is derived from an EMBL/GenBank/DDBJ whole genome shotgun (WGS) entry which is preliminary data.</text>
</comment>
<organism evidence="1 2">
    <name type="scientific">Armatimonas rosea</name>
    <dbReference type="NCBI Taxonomy" id="685828"/>
    <lineage>
        <taxon>Bacteria</taxon>
        <taxon>Bacillati</taxon>
        <taxon>Armatimonadota</taxon>
        <taxon>Armatimonadia</taxon>
        <taxon>Armatimonadales</taxon>
        <taxon>Armatimonadaceae</taxon>
        <taxon>Armatimonas</taxon>
    </lineage>
</organism>
<keyword evidence="1" id="KW-0240">DNA-directed RNA polymerase</keyword>
<accession>A0A7W9W6X7</accession>
<dbReference type="EMBL" id="JACHGW010000002">
    <property type="protein sequence ID" value="MBB6050626.1"/>
    <property type="molecule type" value="Genomic_DNA"/>
</dbReference>
<keyword evidence="2" id="KW-1185">Reference proteome</keyword>